<comment type="caution">
    <text evidence="1">The sequence shown here is derived from an EMBL/GenBank/DDBJ whole genome shotgun (WGS) entry which is preliminary data.</text>
</comment>
<reference evidence="1" key="1">
    <citation type="submission" date="2024-03" db="EMBL/GenBank/DDBJ databases">
        <title>Novel Streptomyces species of biotechnological and ecological value are a feature of Machair soil.</title>
        <authorList>
            <person name="Prole J.R."/>
            <person name="Goodfellow M."/>
            <person name="Allenby N."/>
            <person name="Ward A.C."/>
        </authorList>
    </citation>
    <scope>NUCLEOTIDE SEQUENCE</scope>
    <source>
        <strain evidence="1">MS2.AVA.5</strain>
    </source>
</reference>
<proteinExistence type="predicted"/>
<dbReference type="EMBL" id="JBBKAJ010000022">
    <property type="protein sequence ID" value="MEJ8638079.1"/>
    <property type="molecule type" value="Genomic_DNA"/>
</dbReference>
<keyword evidence="2" id="KW-1185">Reference proteome</keyword>
<name>A0ACC6Q3B8_9ACTN</name>
<protein>
    <submittedName>
        <fullName evidence="1">DUF2993 domain-containing protein</fullName>
    </submittedName>
</protein>
<organism evidence="1 2">
    <name type="scientific">Streptomyces achmelvichensis</name>
    <dbReference type="NCBI Taxonomy" id="3134111"/>
    <lineage>
        <taxon>Bacteria</taxon>
        <taxon>Bacillati</taxon>
        <taxon>Actinomycetota</taxon>
        <taxon>Actinomycetes</taxon>
        <taxon>Kitasatosporales</taxon>
        <taxon>Streptomycetaceae</taxon>
        <taxon>Streptomyces</taxon>
    </lineage>
</organism>
<evidence type="ECO:0000313" key="2">
    <source>
        <dbReference type="Proteomes" id="UP001377168"/>
    </source>
</evidence>
<gene>
    <name evidence="1" type="ORF">WKI67_32475</name>
</gene>
<dbReference type="Proteomes" id="UP001377168">
    <property type="component" value="Unassembled WGS sequence"/>
</dbReference>
<sequence length="227" mass="23668">MTRLFPTWRGRRRWTVLALCAVLAALPVADRVAAGVAEERIADRVAAVSTAVVGTPQVRIDGFPFLLDAARGTFPQVSVRADAVTSEEQPVSAAIELHTVTEKAGTYTAASADGQFTVPLDSLGGGSDGSASFSADEDGRLRIEGVRGLPLTVTAELRLTGRTITAVPVSASFAGRPLDPSAPRIARAFAERDRVVPDLPAGLSPTEVTVGESGVTVHARGEDVRLG</sequence>
<accession>A0ACC6Q3B8</accession>
<evidence type="ECO:0000313" key="1">
    <source>
        <dbReference type="EMBL" id="MEJ8638079.1"/>
    </source>
</evidence>